<keyword evidence="3" id="KW-1185">Reference proteome</keyword>
<dbReference type="RefSeq" id="WP_179643565.1">
    <property type="nucleotide sequence ID" value="NZ_BAAAYY010000015.1"/>
</dbReference>
<dbReference type="Gene3D" id="3.10.450.50">
    <property type="match status" value="1"/>
</dbReference>
<evidence type="ECO:0000313" key="2">
    <source>
        <dbReference type="EMBL" id="NYE47660.1"/>
    </source>
</evidence>
<dbReference type="Proteomes" id="UP000589036">
    <property type="component" value="Unassembled WGS sequence"/>
</dbReference>
<evidence type="ECO:0000259" key="1">
    <source>
        <dbReference type="Pfam" id="PF12680"/>
    </source>
</evidence>
<evidence type="ECO:0000313" key="3">
    <source>
        <dbReference type="Proteomes" id="UP000589036"/>
    </source>
</evidence>
<name>A0A852U0X6_9ACTN</name>
<dbReference type="SUPFAM" id="SSF54427">
    <property type="entry name" value="NTF2-like"/>
    <property type="match status" value="1"/>
</dbReference>
<dbReference type="EMBL" id="JACCCC010000001">
    <property type="protein sequence ID" value="NYE47660.1"/>
    <property type="molecule type" value="Genomic_DNA"/>
</dbReference>
<sequence length="141" mass="15553">MGTDDLHELYRRWLPGMWQAEAEEMDRLAGEVFTADAVAHWNGETVHGPAGVAERLRATTRMFADIRTEAEVGPIVDGDLVATRWSFTGALLPAATAAPGTVIRFQGADTLRVRDGRFCEYWPQGDNLSCMLQLGAVAFRE</sequence>
<proteinExistence type="predicted"/>
<comment type="caution">
    <text evidence="2">The sequence shown here is derived from an EMBL/GenBank/DDBJ whole genome shotgun (WGS) entry which is preliminary data.</text>
</comment>
<feature type="domain" description="SnoaL-like" evidence="1">
    <location>
        <begin position="24"/>
        <end position="121"/>
    </location>
</feature>
<dbReference type="AlphaFoldDB" id="A0A852U0X6"/>
<accession>A0A852U0X6</accession>
<organism evidence="2 3">
    <name type="scientific">Spinactinospora alkalitolerans</name>
    <dbReference type="NCBI Taxonomy" id="687207"/>
    <lineage>
        <taxon>Bacteria</taxon>
        <taxon>Bacillati</taxon>
        <taxon>Actinomycetota</taxon>
        <taxon>Actinomycetes</taxon>
        <taxon>Streptosporangiales</taxon>
        <taxon>Nocardiopsidaceae</taxon>
        <taxon>Spinactinospora</taxon>
    </lineage>
</organism>
<dbReference type="Pfam" id="PF12680">
    <property type="entry name" value="SnoaL_2"/>
    <property type="match status" value="1"/>
</dbReference>
<protein>
    <submittedName>
        <fullName evidence="2">Putative ester cyclase</fullName>
    </submittedName>
</protein>
<dbReference type="InterPro" id="IPR037401">
    <property type="entry name" value="SnoaL-like"/>
</dbReference>
<reference evidence="2 3" key="1">
    <citation type="submission" date="2020-07" db="EMBL/GenBank/DDBJ databases">
        <title>Sequencing the genomes of 1000 actinobacteria strains.</title>
        <authorList>
            <person name="Klenk H.-P."/>
        </authorList>
    </citation>
    <scope>NUCLEOTIDE SEQUENCE [LARGE SCALE GENOMIC DNA]</scope>
    <source>
        <strain evidence="2 3">CXB654</strain>
    </source>
</reference>
<dbReference type="InterPro" id="IPR032710">
    <property type="entry name" value="NTF2-like_dom_sf"/>
</dbReference>
<gene>
    <name evidence="2" type="ORF">HDA32_002780</name>
</gene>